<dbReference type="RefSeq" id="WP_349639202.1">
    <property type="nucleotide sequence ID" value="NZ_CP090958.1"/>
</dbReference>
<dbReference type="SUPFAM" id="SSF51445">
    <property type="entry name" value="(Trans)glycosidases"/>
    <property type="match status" value="1"/>
</dbReference>
<keyword evidence="7 9" id="KW-0326">Glycosidase</keyword>
<evidence type="ECO:0000256" key="1">
    <source>
        <dbReference type="ARBA" id="ARBA00000448"/>
    </source>
</evidence>
<evidence type="ECO:0000313" key="10">
    <source>
        <dbReference type="EMBL" id="WGW12402.1"/>
    </source>
</evidence>
<keyword evidence="8" id="KW-0624">Polysaccharide degradation</keyword>
<proteinExistence type="inferred from homology"/>
<protein>
    <recommendedName>
        <fullName evidence="3 9">Beta-glucosidase</fullName>
        <ecNumber evidence="3 9">3.2.1.21</ecNumber>
    </recommendedName>
</protein>
<evidence type="ECO:0000313" key="11">
    <source>
        <dbReference type="Proteomes" id="UP001209083"/>
    </source>
</evidence>
<dbReference type="EC" id="3.2.1.21" evidence="3 9"/>
<keyword evidence="5" id="KW-0136">Cellulose degradation</keyword>
<dbReference type="PRINTS" id="PR00131">
    <property type="entry name" value="GLHYDRLASE1"/>
</dbReference>
<dbReference type="PANTHER" id="PTHR10353">
    <property type="entry name" value="GLYCOSYL HYDROLASE"/>
    <property type="match status" value="1"/>
</dbReference>
<dbReference type="InterPro" id="IPR017736">
    <property type="entry name" value="Glyco_hydro_1_beta-glucosidase"/>
</dbReference>
<dbReference type="PROSITE" id="PS00653">
    <property type="entry name" value="GLYCOSYL_HYDROL_F1_2"/>
    <property type="match status" value="1"/>
</dbReference>
<dbReference type="Gene3D" id="3.20.20.80">
    <property type="entry name" value="Glycosidases"/>
    <property type="match status" value="1"/>
</dbReference>
<evidence type="ECO:0000256" key="6">
    <source>
        <dbReference type="ARBA" id="ARBA00023277"/>
    </source>
</evidence>
<dbReference type="InterPro" id="IPR001360">
    <property type="entry name" value="Glyco_hydro_1"/>
</dbReference>
<dbReference type="EMBL" id="CP090958">
    <property type="protein sequence ID" value="WGW12402.1"/>
    <property type="molecule type" value="Genomic_DNA"/>
</dbReference>
<keyword evidence="4 9" id="KW-0378">Hydrolase</keyword>
<dbReference type="Proteomes" id="UP001209083">
    <property type="component" value="Chromosome"/>
</dbReference>
<keyword evidence="6" id="KW-0119">Carbohydrate metabolism</keyword>
<comment type="similarity">
    <text evidence="2 9">Belongs to the glycosyl hydrolase 1 family.</text>
</comment>
<dbReference type="NCBIfam" id="TIGR03356">
    <property type="entry name" value="BGL"/>
    <property type="match status" value="1"/>
</dbReference>
<organism evidence="10 11">
    <name type="scientific">Saxibacter everestensis</name>
    <dbReference type="NCBI Taxonomy" id="2909229"/>
    <lineage>
        <taxon>Bacteria</taxon>
        <taxon>Bacillati</taxon>
        <taxon>Actinomycetota</taxon>
        <taxon>Actinomycetes</taxon>
        <taxon>Micrococcales</taxon>
        <taxon>Brevibacteriaceae</taxon>
        <taxon>Saxibacter</taxon>
    </lineage>
</organism>
<keyword evidence="11" id="KW-1185">Reference proteome</keyword>
<dbReference type="InterPro" id="IPR017853">
    <property type="entry name" value="GH"/>
</dbReference>
<evidence type="ECO:0000256" key="9">
    <source>
        <dbReference type="RuleBase" id="RU361175"/>
    </source>
</evidence>
<sequence length="462" mass="50760">MTAFSPQDKTDLPDFPVFPADFRWGASTSAFQIEGALDEDDRGESIWDVFSNADGKIIDGSTAAIAADSYHRYPEDVALLDGLGVSDYRFSVAWPRVQPAGSGAVNLKGLDYYERLVDELLARDIAPIPTLFHWDLPTPVEDAGGWLSRDTAYRFADYAGLVADRLGDRVARWITLNEPAMTTLLGYATGRHAPGRALLFESLPTAHHQLLGHGLATSALRERGVREVGIANNHTLVVAASDSEPDRLAAEGYDMIYNRVFADPLLLGRYPDLTAFGFPEFPGLRPGDVDIIATPLDFYGVNSYNPTRIGAPAAGSEAAALGLPFDEVPFDATEVTGFGWPIKPAALTELLVKLTDRYPDVLPPIVITENGCSFPDRPENGRVEDTSRIGYLDGHIRAVHEALRRGADVRGYYVWSLLDNFEWAEGYTQRFGLYYVDFSTGERTAKASADWFRELIAASRQS</sequence>
<dbReference type="GO" id="GO:0008422">
    <property type="term" value="F:beta-glucosidase activity"/>
    <property type="evidence" value="ECO:0007669"/>
    <property type="project" value="UniProtKB-EC"/>
</dbReference>
<dbReference type="PANTHER" id="PTHR10353:SF36">
    <property type="entry name" value="LP05116P"/>
    <property type="match status" value="1"/>
</dbReference>
<evidence type="ECO:0000256" key="8">
    <source>
        <dbReference type="ARBA" id="ARBA00023326"/>
    </source>
</evidence>
<evidence type="ECO:0000256" key="2">
    <source>
        <dbReference type="ARBA" id="ARBA00010838"/>
    </source>
</evidence>
<dbReference type="InterPro" id="IPR033132">
    <property type="entry name" value="GH_1_N_CS"/>
</dbReference>
<accession>A0ABY8QTY7</accession>
<reference evidence="10 11" key="1">
    <citation type="submission" date="2023-05" db="EMBL/GenBank/DDBJ databases">
        <title>Lithophilousrod everest ZFBP1038 complete genpme.</title>
        <authorList>
            <person name="Tian M."/>
        </authorList>
    </citation>
    <scope>NUCLEOTIDE SEQUENCE [LARGE SCALE GENOMIC DNA]</scope>
    <source>
        <strain evidence="10 11">ZFBP1038</strain>
    </source>
</reference>
<evidence type="ECO:0000256" key="3">
    <source>
        <dbReference type="ARBA" id="ARBA00012744"/>
    </source>
</evidence>
<evidence type="ECO:0000256" key="5">
    <source>
        <dbReference type="ARBA" id="ARBA00023001"/>
    </source>
</evidence>
<dbReference type="Pfam" id="PF00232">
    <property type="entry name" value="Glyco_hydro_1"/>
    <property type="match status" value="1"/>
</dbReference>
<evidence type="ECO:0000256" key="4">
    <source>
        <dbReference type="ARBA" id="ARBA00022801"/>
    </source>
</evidence>
<name>A0ABY8QTY7_9MICO</name>
<evidence type="ECO:0000256" key="7">
    <source>
        <dbReference type="ARBA" id="ARBA00023295"/>
    </source>
</evidence>
<gene>
    <name evidence="10" type="ORF">LWF01_01130</name>
</gene>
<comment type="catalytic activity">
    <reaction evidence="1 9">
        <text>Hydrolysis of terminal, non-reducing beta-D-glucosyl residues with release of beta-D-glucose.</text>
        <dbReference type="EC" id="3.2.1.21"/>
    </reaction>
</comment>